<evidence type="ECO:0000313" key="2">
    <source>
        <dbReference type="EMBL" id="AKV58630.1"/>
    </source>
</evidence>
<name>A0A0K1RB32_9CORY</name>
<dbReference type="KEGG" id="crie:AK829_04955"/>
<reference evidence="2 3" key="1">
    <citation type="submission" date="2015-08" db="EMBL/GenBank/DDBJ databases">
        <authorList>
            <person name="Babu N.S."/>
            <person name="Beckwith C.J."/>
            <person name="Beseler K.G."/>
            <person name="Brison A."/>
            <person name="Carone J.V."/>
            <person name="Caskin T.P."/>
            <person name="Diamond M."/>
            <person name="Durham M.E."/>
            <person name="Foxe J.M."/>
            <person name="Go M."/>
            <person name="Henderson B.A."/>
            <person name="Jones I.B."/>
            <person name="McGettigan J.A."/>
            <person name="Micheletti S.J."/>
            <person name="Nasrallah M.E."/>
            <person name="Ortiz D."/>
            <person name="Piller C.R."/>
            <person name="Privatt S.R."/>
            <person name="Schneider S.L."/>
            <person name="Sharp S."/>
            <person name="Smith T.C."/>
            <person name="Stanton J.D."/>
            <person name="Ullery H.E."/>
            <person name="Wilson R.J."/>
            <person name="Serrano M.G."/>
            <person name="Buck G."/>
            <person name="Lee V."/>
            <person name="Wang Y."/>
            <person name="Carvalho R."/>
            <person name="Voegtly L."/>
            <person name="Shi R."/>
            <person name="Duckworth R."/>
            <person name="Johnson A."/>
            <person name="Loviza R."/>
            <person name="Walstead R."/>
            <person name="Shah Z."/>
            <person name="Kiflezghi M."/>
            <person name="Wade K."/>
            <person name="Ball S.L."/>
            <person name="Bradley K.W."/>
            <person name="Asai D.J."/>
            <person name="Bowman C.A."/>
            <person name="Russell D.A."/>
            <person name="Pope W.H."/>
            <person name="Jacobs-Sera D."/>
            <person name="Hendrix R.W."/>
            <person name="Hatfull G.F."/>
        </authorList>
    </citation>
    <scope>NUCLEOTIDE SEQUENCE [LARGE SCALE GENOMIC DNA]</scope>
    <source>
        <strain evidence="2 3">PUDD_83A45</strain>
    </source>
</reference>
<protein>
    <recommendedName>
        <fullName evidence="1">General stress protein 17M-like domain-containing protein</fullName>
    </recommendedName>
</protein>
<dbReference type="EMBL" id="CP012342">
    <property type="protein sequence ID" value="AKV58630.1"/>
    <property type="molecule type" value="Genomic_DNA"/>
</dbReference>
<organism evidence="2 3">
    <name type="scientific">Corynebacterium riegelii</name>
    <dbReference type="NCBI Taxonomy" id="156976"/>
    <lineage>
        <taxon>Bacteria</taxon>
        <taxon>Bacillati</taxon>
        <taxon>Actinomycetota</taxon>
        <taxon>Actinomycetes</taxon>
        <taxon>Mycobacteriales</taxon>
        <taxon>Corynebacteriaceae</taxon>
        <taxon>Corynebacterium</taxon>
    </lineage>
</organism>
<keyword evidence="3" id="KW-1185">Reference proteome</keyword>
<sequence length="165" mass="17481">MTQPPFSGRDPRQVPSGWPVGSFQTYAEAQAAVDSLADRNFPVQKLTIVGVDLMQVESITGKLTWGRILGGGALSGMWMGVFIGLILSLFTQTGTGWAIILWSLLIGAIFGLVFAAIAYAFTGGKRDFSSATTIVAGHYDVLCDPDAATQARDMIASPNQPGPTQ</sequence>
<dbReference type="RefSeq" id="WP_052204783.1">
    <property type="nucleotide sequence ID" value="NZ_BAAAGW010000029.1"/>
</dbReference>
<evidence type="ECO:0000259" key="1">
    <source>
        <dbReference type="Pfam" id="PF11181"/>
    </source>
</evidence>
<dbReference type="STRING" id="156976.AK829_04955"/>
<dbReference type="PATRIC" id="fig|156976.3.peg.984"/>
<accession>A0A0K1RB32</accession>
<feature type="domain" description="General stress protein 17M-like" evidence="1">
    <location>
        <begin position="20"/>
        <end position="107"/>
    </location>
</feature>
<evidence type="ECO:0000313" key="3">
    <source>
        <dbReference type="Proteomes" id="UP000060016"/>
    </source>
</evidence>
<dbReference type="Pfam" id="PF11181">
    <property type="entry name" value="YflT"/>
    <property type="match status" value="1"/>
</dbReference>
<dbReference type="Proteomes" id="UP000060016">
    <property type="component" value="Chromosome"/>
</dbReference>
<dbReference type="AlphaFoldDB" id="A0A0K1RB32"/>
<gene>
    <name evidence="2" type="ORF">AK829_04955</name>
</gene>
<proteinExistence type="predicted"/>
<dbReference type="InterPro" id="IPR025889">
    <property type="entry name" value="GSP17M-like_dom"/>
</dbReference>